<dbReference type="InterPro" id="IPR052367">
    <property type="entry name" value="Thiosulfate_ST/Rhodanese-like"/>
</dbReference>
<dbReference type="Proteomes" id="UP001085076">
    <property type="component" value="Miscellaneous, Linkage group lg07"/>
</dbReference>
<dbReference type="PROSITE" id="PS50206">
    <property type="entry name" value="RHODANESE_3"/>
    <property type="match status" value="1"/>
</dbReference>
<dbReference type="PANTHER" id="PTHR45431">
    <property type="entry name" value="RHODANESE-LIKE DOMAIN-CONTAINING PROTEIN 15, CHLOROPLASTIC"/>
    <property type="match status" value="1"/>
</dbReference>
<evidence type="ECO:0000313" key="3">
    <source>
        <dbReference type="Proteomes" id="UP001085076"/>
    </source>
</evidence>
<keyword evidence="3" id="KW-1185">Reference proteome</keyword>
<sequence length="217" mass="24328">MGSTEERTIVDVDEGSGSFGSLVEQHFDGNGYAHIVGGRDESEVFITGTKRKKPASDNPHAGKKYVDPTVEALEKLVELSDRRSKIVEQSDSEENYSYKLCIDKLTVMPSITAEEIFVRGKAIKQRDEHIFFLSIPPMAVSFWLQECVSEFRHHRQQRQQGCQSGRRSFMAATDLSSAGFTSIVDIAGGYLAWVETGLPSEHHCILRQYLDSHKCVI</sequence>
<organism evidence="2 3">
    <name type="scientific">Dioscorea zingiberensis</name>
    <dbReference type="NCBI Taxonomy" id="325984"/>
    <lineage>
        <taxon>Eukaryota</taxon>
        <taxon>Viridiplantae</taxon>
        <taxon>Streptophyta</taxon>
        <taxon>Embryophyta</taxon>
        <taxon>Tracheophyta</taxon>
        <taxon>Spermatophyta</taxon>
        <taxon>Magnoliopsida</taxon>
        <taxon>Liliopsida</taxon>
        <taxon>Dioscoreales</taxon>
        <taxon>Dioscoreaceae</taxon>
        <taxon>Dioscorea</taxon>
    </lineage>
</organism>
<comment type="caution">
    <text evidence="2">The sequence shown here is derived from an EMBL/GenBank/DDBJ whole genome shotgun (WGS) entry which is preliminary data.</text>
</comment>
<dbReference type="EMBL" id="JAGGNH010000007">
    <property type="protein sequence ID" value="KAJ0966914.1"/>
    <property type="molecule type" value="Genomic_DNA"/>
</dbReference>
<evidence type="ECO:0000313" key="2">
    <source>
        <dbReference type="EMBL" id="KAJ0966914.1"/>
    </source>
</evidence>
<accession>A0A9D5C6B7</accession>
<name>A0A9D5C6B7_9LILI</name>
<reference evidence="2" key="1">
    <citation type="submission" date="2021-03" db="EMBL/GenBank/DDBJ databases">
        <authorList>
            <person name="Li Z."/>
            <person name="Yang C."/>
        </authorList>
    </citation>
    <scope>NUCLEOTIDE SEQUENCE</scope>
    <source>
        <strain evidence="2">Dzin_1.0</strain>
        <tissue evidence="2">Leaf</tissue>
    </source>
</reference>
<dbReference type="AlphaFoldDB" id="A0A9D5C6B7"/>
<feature type="domain" description="Rhodanese" evidence="1">
    <location>
        <begin position="162"/>
        <end position="202"/>
    </location>
</feature>
<dbReference type="InterPro" id="IPR001763">
    <property type="entry name" value="Rhodanese-like_dom"/>
</dbReference>
<evidence type="ECO:0000259" key="1">
    <source>
        <dbReference type="PROSITE" id="PS50206"/>
    </source>
</evidence>
<dbReference type="InterPro" id="IPR036873">
    <property type="entry name" value="Rhodanese-like_dom_sf"/>
</dbReference>
<dbReference type="SUPFAM" id="SSF52821">
    <property type="entry name" value="Rhodanese/Cell cycle control phosphatase"/>
    <property type="match status" value="1"/>
</dbReference>
<gene>
    <name evidence="2" type="ORF">J5N97_023831</name>
</gene>
<reference evidence="2" key="2">
    <citation type="journal article" date="2022" name="Hortic Res">
        <title>The genome of Dioscorea zingiberensis sheds light on the biosynthesis, origin and evolution of the medicinally important diosgenin saponins.</title>
        <authorList>
            <person name="Li Y."/>
            <person name="Tan C."/>
            <person name="Li Z."/>
            <person name="Guo J."/>
            <person name="Li S."/>
            <person name="Chen X."/>
            <person name="Wang C."/>
            <person name="Dai X."/>
            <person name="Yang H."/>
            <person name="Song W."/>
            <person name="Hou L."/>
            <person name="Xu J."/>
            <person name="Tong Z."/>
            <person name="Xu A."/>
            <person name="Yuan X."/>
            <person name="Wang W."/>
            <person name="Yang Q."/>
            <person name="Chen L."/>
            <person name="Sun Z."/>
            <person name="Wang K."/>
            <person name="Pan B."/>
            <person name="Chen J."/>
            <person name="Bao Y."/>
            <person name="Liu F."/>
            <person name="Qi X."/>
            <person name="Gang D.R."/>
            <person name="Wen J."/>
            <person name="Li J."/>
        </authorList>
    </citation>
    <scope>NUCLEOTIDE SEQUENCE</scope>
    <source>
        <strain evidence="2">Dzin_1.0</strain>
    </source>
</reference>
<proteinExistence type="predicted"/>
<dbReference type="Gene3D" id="3.40.250.10">
    <property type="entry name" value="Rhodanese-like domain"/>
    <property type="match status" value="1"/>
</dbReference>
<dbReference type="CDD" id="cd00158">
    <property type="entry name" value="RHOD"/>
    <property type="match status" value="1"/>
</dbReference>
<protein>
    <recommendedName>
        <fullName evidence="1">Rhodanese domain-containing protein</fullName>
    </recommendedName>
</protein>
<dbReference type="PANTHER" id="PTHR45431:SF3">
    <property type="entry name" value="RHODANESE-LIKE DOMAIN-CONTAINING PROTEIN 15, CHLOROPLASTIC"/>
    <property type="match status" value="1"/>
</dbReference>
<dbReference type="OrthoDB" id="566238at2759"/>